<proteinExistence type="inferred from homology"/>
<protein>
    <recommendedName>
        <fullName evidence="5">Leucine-binding protein domain-containing protein</fullName>
    </recommendedName>
</protein>
<feature type="chain" id="PRO_5046738615" description="Leucine-binding protein domain-containing protein" evidence="4">
    <location>
        <begin position="32"/>
        <end position="120"/>
    </location>
</feature>
<dbReference type="InterPro" id="IPR028082">
    <property type="entry name" value="Peripla_BP_I"/>
</dbReference>
<dbReference type="PANTHER" id="PTHR30483">
    <property type="entry name" value="LEUCINE-SPECIFIC-BINDING PROTEIN"/>
    <property type="match status" value="1"/>
</dbReference>
<dbReference type="PANTHER" id="PTHR30483:SF6">
    <property type="entry name" value="PERIPLASMIC BINDING PROTEIN OF ABC TRANSPORTER FOR NATURAL AMINO ACIDS"/>
    <property type="match status" value="1"/>
</dbReference>
<name>A0ABQ6BA20_9BRAD</name>
<keyword evidence="3" id="KW-0813">Transport</keyword>
<dbReference type="SUPFAM" id="SSF53822">
    <property type="entry name" value="Periplasmic binding protein-like I"/>
    <property type="match status" value="1"/>
</dbReference>
<comment type="similarity">
    <text evidence="1">Belongs to the leucine-binding protein family.</text>
</comment>
<keyword evidence="3" id="KW-0029">Amino-acid transport</keyword>
<evidence type="ECO:0000256" key="1">
    <source>
        <dbReference type="ARBA" id="ARBA00010062"/>
    </source>
</evidence>
<dbReference type="Pfam" id="PF13458">
    <property type="entry name" value="Peripla_BP_6"/>
    <property type="match status" value="1"/>
</dbReference>
<dbReference type="InterPro" id="IPR051010">
    <property type="entry name" value="BCAA_transport"/>
</dbReference>
<evidence type="ECO:0000256" key="3">
    <source>
        <dbReference type="ARBA" id="ARBA00022970"/>
    </source>
</evidence>
<evidence type="ECO:0000259" key="5">
    <source>
        <dbReference type="Pfam" id="PF13458"/>
    </source>
</evidence>
<dbReference type="EMBL" id="BSOW01000032">
    <property type="protein sequence ID" value="GLR90289.1"/>
    <property type="molecule type" value="Genomic_DNA"/>
</dbReference>
<keyword evidence="2 4" id="KW-0732">Signal</keyword>
<feature type="domain" description="Leucine-binding protein" evidence="5">
    <location>
        <begin position="38"/>
        <end position="118"/>
    </location>
</feature>
<dbReference type="Proteomes" id="UP001156905">
    <property type="component" value="Unassembled WGS sequence"/>
</dbReference>
<comment type="caution">
    <text evidence="6">The sequence shown here is derived from an EMBL/GenBank/DDBJ whole genome shotgun (WGS) entry which is preliminary data.</text>
</comment>
<evidence type="ECO:0000256" key="4">
    <source>
        <dbReference type="SAM" id="SignalP"/>
    </source>
</evidence>
<dbReference type="Gene3D" id="3.40.50.2300">
    <property type="match status" value="1"/>
</dbReference>
<evidence type="ECO:0000313" key="7">
    <source>
        <dbReference type="Proteomes" id="UP001156905"/>
    </source>
</evidence>
<organism evidence="6 7">
    <name type="scientific">Bradyrhizobium iriomotense</name>
    <dbReference type="NCBI Taxonomy" id="441950"/>
    <lineage>
        <taxon>Bacteria</taxon>
        <taxon>Pseudomonadati</taxon>
        <taxon>Pseudomonadota</taxon>
        <taxon>Alphaproteobacteria</taxon>
        <taxon>Hyphomicrobiales</taxon>
        <taxon>Nitrobacteraceae</taxon>
        <taxon>Bradyrhizobium</taxon>
    </lineage>
</organism>
<dbReference type="PROSITE" id="PS51257">
    <property type="entry name" value="PROKAR_LIPOPROTEIN"/>
    <property type="match status" value="1"/>
</dbReference>
<evidence type="ECO:0000256" key="2">
    <source>
        <dbReference type="ARBA" id="ARBA00022729"/>
    </source>
</evidence>
<sequence>MVPSMKGNVLMPRNLIVLLLTGLVWSSCAHAQFTDGKVVIGVMGAQSGVVADVGGPGSIIAARMAVEDAGGVIGGVPIELVTADHQNKPDIAISIAREWFDRRGVDVIVDLPHTGAVMGS</sequence>
<reference evidence="7" key="1">
    <citation type="journal article" date="2019" name="Int. J. Syst. Evol. Microbiol.">
        <title>The Global Catalogue of Microorganisms (GCM) 10K type strain sequencing project: providing services to taxonomists for standard genome sequencing and annotation.</title>
        <authorList>
            <consortium name="The Broad Institute Genomics Platform"/>
            <consortium name="The Broad Institute Genome Sequencing Center for Infectious Disease"/>
            <person name="Wu L."/>
            <person name="Ma J."/>
        </authorList>
    </citation>
    <scope>NUCLEOTIDE SEQUENCE [LARGE SCALE GENOMIC DNA]</scope>
    <source>
        <strain evidence="7">NBRC 102520</strain>
    </source>
</reference>
<feature type="signal peptide" evidence="4">
    <location>
        <begin position="1"/>
        <end position="31"/>
    </location>
</feature>
<dbReference type="InterPro" id="IPR028081">
    <property type="entry name" value="Leu-bd"/>
</dbReference>
<accession>A0ABQ6BA20</accession>
<evidence type="ECO:0000313" key="6">
    <source>
        <dbReference type="EMBL" id="GLR90289.1"/>
    </source>
</evidence>
<keyword evidence="7" id="KW-1185">Reference proteome</keyword>
<gene>
    <name evidence="6" type="ORF">GCM10007857_70030</name>
</gene>